<dbReference type="GO" id="GO:0009263">
    <property type="term" value="P:deoxyribonucleotide biosynthetic process"/>
    <property type="evidence" value="ECO:0007669"/>
    <property type="project" value="InterPro"/>
</dbReference>
<dbReference type="GO" id="GO:0004748">
    <property type="term" value="F:ribonucleoside-diphosphate reductase activity, thioredoxin disulfide as acceptor"/>
    <property type="evidence" value="ECO:0007669"/>
    <property type="project" value="TreeGrafter"/>
</dbReference>
<dbReference type="PANTHER" id="PTHR23409:SF21">
    <property type="entry name" value="CAPSID PROTEIN"/>
    <property type="match status" value="1"/>
</dbReference>
<sequence>MALVHPHSVECTKTELDIFGVPPTQTALEKGQWIEHHPIATLTDTGPIEFQVSGSGDDYLDLANTFLYVSAAIKHADGTNLADDEEAGPVNLWLHSLFSQLDVSLNNVLISSSTHNYAYRAFLETLLSYGPAAKNAFLTSSLWYKDTPGHMEKADVTNNTGYAARIQRTKKSRVVYMMGRLHSDLFFQDRYLINNVDLRLRLTRSKDAFSLLVKDAAGTKDYKVEVKGAILFCRKVSVRASIQVAHIKALEKGTAKYPIRRIQTKVFSVSRGTLVVNQENLFLGSLPRRLVVGCVSNAAYNGDQQLNPFHFNHFDINFLALYVDGKQVPAKPLQPNFEKGDHVRSYLTLYNGTGRMHQDGGNDIAFGDYPGGYTLFAFDLTADLSDQCHFEPVREGNLRLEVHFNKALPSTINVITYAEFDNVIEIDRSRNVLFDYTS</sequence>
<evidence type="ECO:0000313" key="2">
    <source>
        <dbReference type="Proteomes" id="UP001374579"/>
    </source>
</evidence>
<dbReference type="EMBL" id="JBAMIC010000019">
    <property type="protein sequence ID" value="KAK7093427.1"/>
    <property type="molecule type" value="Genomic_DNA"/>
</dbReference>
<dbReference type="GO" id="GO:0005829">
    <property type="term" value="C:cytosol"/>
    <property type="evidence" value="ECO:0007669"/>
    <property type="project" value="TreeGrafter"/>
</dbReference>
<keyword evidence="2" id="KW-1185">Reference proteome</keyword>
<dbReference type="AlphaFoldDB" id="A0AAN9AUJ0"/>
<organism evidence="1 2">
    <name type="scientific">Littorina saxatilis</name>
    <dbReference type="NCBI Taxonomy" id="31220"/>
    <lineage>
        <taxon>Eukaryota</taxon>
        <taxon>Metazoa</taxon>
        <taxon>Spiralia</taxon>
        <taxon>Lophotrochozoa</taxon>
        <taxon>Mollusca</taxon>
        <taxon>Gastropoda</taxon>
        <taxon>Caenogastropoda</taxon>
        <taxon>Littorinimorpha</taxon>
        <taxon>Littorinoidea</taxon>
        <taxon>Littorinidae</taxon>
        <taxon>Littorina</taxon>
    </lineage>
</organism>
<name>A0AAN9AUJ0_9CAEN</name>
<proteinExistence type="predicted"/>
<accession>A0AAN9AUJ0</accession>
<comment type="caution">
    <text evidence="1">The sequence shown here is derived from an EMBL/GenBank/DDBJ whole genome shotgun (WGS) entry which is preliminary data.</text>
</comment>
<dbReference type="PANTHER" id="PTHR23409">
    <property type="entry name" value="RIBONUCLEOSIDE-DIPHOSPHATE REDUCTASE SMALL CHAIN"/>
    <property type="match status" value="1"/>
</dbReference>
<gene>
    <name evidence="1" type="ORF">V1264_007186</name>
</gene>
<protein>
    <submittedName>
        <fullName evidence="1">Uncharacterized protein</fullName>
    </submittedName>
</protein>
<dbReference type="Proteomes" id="UP001374579">
    <property type="component" value="Unassembled WGS sequence"/>
</dbReference>
<evidence type="ECO:0000313" key="1">
    <source>
        <dbReference type="EMBL" id="KAK7093427.1"/>
    </source>
</evidence>
<dbReference type="InterPro" id="IPR000358">
    <property type="entry name" value="RNR_small_fam"/>
</dbReference>
<reference evidence="1 2" key="1">
    <citation type="submission" date="2024-02" db="EMBL/GenBank/DDBJ databases">
        <title>Chromosome-scale genome assembly of the rough periwinkle Littorina saxatilis.</title>
        <authorList>
            <person name="De Jode A."/>
            <person name="Faria R."/>
            <person name="Formenti G."/>
            <person name="Sims Y."/>
            <person name="Smith T.P."/>
            <person name="Tracey A."/>
            <person name="Wood J.M.D."/>
            <person name="Zagrodzka Z.B."/>
            <person name="Johannesson K."/>
            <person name="Butlin R.K."/>
            <person name="Leder E.H."/>
        </authorList>
    </citation>
    <scope>NUCLEOTIDE SEQUENCE [LARGE SCALE GENOMIC DNA]</scope>
    <source>
        <strain evidence="1">Snail1</strain>
        <tissue evidence="1">Muscle</tissue>
    </source>
</reference>